<dbReference type="GO" id="GO:0004386">
    <property type="term" value="F:helicase activity"/>
    <property type="evidence" value="ECO:0007669"/>
    <property type="project" value="UniProtKB-KW"/>
</dbReference>
<accession>A0A086JFW5</accession>
<dbReference type="InterPro" id="IPR017907">
    <property type="entry name" value="Znf_RING_CS"/>
</dbReference>
<dbReference type="Proteomes" id="UP000028837">
    <property type="component" value="Unassembled WGS sequence"/>
</dbReference>
<dbReference type="Pfam" id="PF00271">
    <property type="entry name" value="Helicase_C"/>
    <property type="match status" value="1"/>
</dbReference>
<feature type="compositionally biased region" description="Polar residues" evidence="9">
    <location>
        <begin position="132"/>
        <end position="143"/>
    </location>
</feature>
<dbReference type="Pfam" id="PF13920">
    <property type="entry name" value="zf-C3HC4_3"/>
    <property type="match status" value="1"/>
</dbReference>
<dbReference type="InterPro" id="IPR027417">
    <property type="entry name" value="P-loop_NTPase"/>
</dbReference>
<dbReference type="GO" id="GO:0008270">
    <property type="term" value="F:zinc ion binding"/>
    <property type="evidence" value="ECO:0007669"/>
    <property type="project" value="UniProtKB-KW"/>
</dbReference>
<sequence length="1748" mass="191534">MDSGSRQVLSRLGKLSRSQKTLVGQVTSLLGASEEVALSLLRTTSWDLNAAVDLFFSQSPPQSRGLPSRAPDSASIESVQTSSLFTPVSAWRKPGRASRASTPGPGEAANPSSPILLEDDTSDGETPETRTQETNFDLSSHTEGQGKANAPAKAPQETGPERGTSRLTQSCAERSAWTAAVDSRQVEWQQEETSRVETRKRGLSATRIRSGKTESEAQEAASDNAAGSDCRDTSHTRSFGERPAAKRTKLGGESLSWRQSRREQRSTEAEKLLKFLRQKYAWRSQEILQSQNLLSSVGVKTDWTAYVGYLTLDATIITAAFTRPMPSPHMRFVGDVRVQLPATRGPFFLPRKTTPKLYRVDPGFAEIREDAKELFAAKGPTGLGSASGKKRTLPPLTTLVENLTDASCTLRLLLGEREAGRIQKTLSKELLLLLLLDVIKVHVSWVPGAPPAFPLRVGTTVTVAVYVFLTSNLFSLERAKNSVSLDLGGQCSHALATLFQAVRAPLKSRADLLGSSLPSPVASVPSSPGLLTAHRVLDGGVSVPDDENEEKQREEDRPEDEDGESEDEEALDAGNRLSDLVLGTETFLSSSPLPPAAAFSPSPVNSLASVSSNLGGETPPRGRLCPSRRVFRTTLRRYQEEGLHWLLSRESRDFDFSAAKKKMEKCEHPDQQLAFLPPSWHRLELPSNLPPWLCASPADSNEHRGALSGDRECRRFSEKRPWAGEEAQEPRENICSWWQEKNGSRQKATRFLFCNFDVCAFSLSCPTASKAVTGGILGDAMGLGKTVQLLALISTDLLPAYDPRRAHDRYAASRGDPPDSDFDTEEEREGAGATRRQIAGPEAEENTSEEGTSRGRGDTESLLRVASRPAKGDNQRQCSRSSETGDAETLPLAPPPPPDLVAQHLKPDAEGYYPGGTLIVVPLSLLSQWREEIRTHMQPGVCSVYEYYGPGRNKSPAFLASHTLVLTTYQTLATDFRQAGRHQGNAASSLAVKVSGNQSACSAGSGPERTDREDHKHAPGGRTFASPLHAIFFYRVVLDEGHIIKSAPSSQSQACCAINAERRWMLTGTPLQNDVSDAFALVKFLKIRPMGTAAWWNAHVAQPMERGQTSVAISTVRSLLLPLMLRRHANSKGEDGNPILPLPPISFHCFNVCLTPFERALYMAFFTRSREEFEKLLKAGVVMTNYSHVLLLLLRLRQLCCHPSLVTARSRDLQERIISGSSEDVDRLLGSLIRRKEMSAAAGETAHASPHFVNSVVQEVREGRVEDCPICLDFPAEPVLLVSCCHTLCHSCAVNLLRRKRNECPICRRKFERNQVKLLPPPALLSAANAEPSKTGSQRSGETAQSAAAGSGEQPSSSSANECEQTGPGKKDEEFFFSTKLKVAIALVAEDVHQGRSCVIFSQWTSMLDMIEKGFAEYERQRNKQGESSQAPLLPYRRLDGSMTSTQRQAVLSWFSHSKNATKDLAFWAEREADDGMGACNSLSAGPEKNHENCGGGPFAGIFQDLRDSKGDRETGLVATKREIGNGCTLRRQRDDEEGRILLCSLKAGNVGLNLTRASRCYLMDGWWNPQVENQAMKRIWRFGQDKPVKVVRFVCVRTVEERLEEIKEFKGWMARGVCEIGSGVDEVDGQGAPSSGRSESFDEDKQRGRLSIDELKRLFRGFETEELTGAEIRDTRRYPGPALEQFETGEAGSYNIEGSAEPATPSLTERPAAHHSQQELTNALEAADTSMKQSGSPSSSSLQDAPV</sequence>
<feature type="non-terminal residue" evidence="13">
    <location>
        <position position="1748"/>
    </location>
</feature>
<evidence type="ECO:0000256" key="5">
    <source>
        <dbReference type="ARBA" id="ARBA00022806"/>
    </source>
</evidence>
<dbReference type="InterPro" id="IPR001841">
    <property type="entry name" value="Znf_RING"/>
</dbReference>
<dbReference type="OrthoDB" id="448448at2759"/>
<evidence type="ECO:0000256" key="8">
    <source>
        <dbReference type="PROSITE-ProRule" id="PRU00175"/>
    </source>
</evidence>
<feature type="domain" description="Helicase C-terminal" evidence="12">
    <location>
        <begin position="1438"/>
        <end position="1629"/>
    </location>
</feature>
<dbReference type="GO" id="GO:0005634">
    <property type="term" value="C:nucleus"/>
    <property type="evidence" value="ECO:0007669"/>
    <property type="project" value="TreeGrafter"/>
</dbReference>
<feature type="domain" description="Helicase ATP-binding" evidence="11">
    <location>
        <begin position="900"/>
        <end position="1088"/>
    </location>
</feature>
<feature type="compositionally biased region" description="Acidic residues" evidence="9">
    <location>
        <begin position="818"/>
        <end position="828"/>
    </location>
</feature>
<keyword evidence="7" id="KW-0067">ATP-binding</keyword>
<name>A0A086JFW5_TOXGO</name>
<dbReference type="Gene3D" id="3.40.50.10810">
    <property type="entry name" value="Tandem AAA-ATPase domain"/>
    <property type="match status" value="3"/>
</dbReference>
<feature type="region of interest" description="Disordered" evidence="9">
    <location>
        <begin position="1687"/>
        <end position="1748"/>
    </location>
</feature>
<dbReference type="InterPro" id="IPR009060">
    <property type="entry name" value="UBA-like_sf"/>
</dbReference>
<feature type="region of interest" description="Disordered" evidence="9">
    <location>
        <begin position="1327"/>
        <end position="1370"/>
    </location>
</feature>
<dbReference type="GO" id="GO:0008094">
    <property type="term" value="F:ATP-dependent activity, acting on DNA"/>
    <property type="evidence" value="ECO:0007669"/>
    <property type="project" value="TreeGrafter"/>
</dbReference>
<dbReference type="InterPro" id="IPR038718">
    <property type="entry name" value="SNF2-like_sf"/>
</dbReference>
<dbReference type="PROSITE" id="PS00518">
    <property type="entry name" value="ZF_RING_1"/>
    <property type="match status" value="1"/>
</dbReference>
<evidence type="ECO:0000259" key="11">
    <source>
        <dbReference type="PROSITE" id="PS51192"/>
    </source>
</evidence>
<keyword evidence="3 8" id="KW-0863">Zinc-finger</keyword>
<dbReference type="VEuPathDB" id="ToxoDB:TGDOM2_318480"/>
<dbReference type="SUPFAM" id="SSF46934">
    <property type="entry name" value="UBA-like"/>
    <property type="match status" value="1"/>
</dbReference>
<dbReference type="PROSITE" id="PS51194">
    <property type="entry name" value="HELICASE_CTER"/>
    <property type="match status" value="1"/>
</dbReference>
<dbReference type="PROSITE" id="PS50089">
    <property type="entry name" value="ZF_RING_2"/>
    <property type="match status" value="1"/>
</dbReference>
<dbReference type="CDD" id="cd18008">
    <property type="entry name" value="DEXDc_SHPRH-like"/>
    <property type="match status" value="1"/>
</dbReference>
<dbReference type="Gene3D" id="3.40.50.300">
    <property type="entry name" value="P-loop containing nucleotide triphosphate hydrolases"/>
    <property type="match status" value="1"/>
</dbReference>
<dbReference type="GO" id="GO:0005524">
    <property type="term" value="F:ATP binding"/>
    <property type="evidence" value="ECO:0007669"/>
    <property type="project" value="UniProtKB-KW"/>
</dbReference>
<feature type="compositionally biased region" description="Basic and acidic residues" evidence="9">
    <location>
        <begin position="229"/>
        <end position="244"/>
    </location>
</feature>
<organism evidence="13 14">
    <name type="scientific">Toxoplasma gondii GAB2-2007-GAL-DOM2</name>
    <dbReference type="NCBI Taxonomy" id="1130820"/>
    <lineage>
        <taxon>Eukaryota</taxon>
        <taxon>Sar</taxon>
        <taxon>Alveolata</taxon>
        <taxon>Apicomplexa</taxon>
        <taxon>Conoidasida</taxon>
        <taxon>Coccidia</taxon>
        <taxon>Eucoccidiorida</taxon>
        <taxon>Eimeriorina</taxon>
        <taxon>Sarcocystidae</taxon>
        <taxon>Toxoplasma</taxon>
    </lineage>
</organism>
<keyword evidence="2" id="KW-0547">Nucleotide-binding</keyword>
<dbReference type="PANTHER" id="PTHR45626">
    <property type="entry name" value="TRANSCRIPTION TERMINATION FACTOR 2-RELATED"/>
    <property type="match status" value="1"/>
</dbReference>
<keyword evidence="5" id="KW-0347">Helicase</keyword>
<feature type="compositionally biased region" description="Basic and acidic residues" evidence="9">
    <location>
        <begin position="851"/>
        <end position="861"/>
    </location>
</feature>
<evidence type="ECO:0000313" key="14">
    <source>
        <dbReference type="Proteomes" id="UP000028837"/>
    </source>
</evidence>
<feature type="compositionally biased region" description="Acidic residues" evidence="9">
    <location>
        <begin position="557"/>
        <end position="571"/>
    </location>
</feature>
<evidence type="ECO:0000256" key="3">
    <source>
        <dbReference type="ARBA" id="ARBA00022771"/>
    </source>
</evidence>
<feature type="compositionally biased region" description="Basic and acidic residues" evidence="9">
    <location>
        <begin position="1008"/>
        <end position="1017"/>
    </location>
</feature>
<dbReference type="InterPro" id="IPR050628">
    <property type="entry name" value="SNF2_RAD54_helicase_TF"/>
</dbReference>
<dbReference type="Gene3D" id="1.10.8.10">
    <property type="entry name" value="DNA helicase RuvA subunit, C-terminal domain"/>
    <property type="match status" value="1"/>
</dbReference>
<dbReference type="SMART" id="SM00487">
    <property type="entry name" value="DEXDc"/>
    <property type="match status" value="1"/>
</dbReference>
<evidence type="ECO:0000256" key="6">
    <source>
        <dbReference type="ARBA" id="ARBA00022833"/>
    </source>
</evidence>
<evidence type="ECO:0000256" key="4">
    <source>
        <dbReference type="ARBA" id="ARBA00022801"/>
    </source>
</evidence>
<dbReference type="GO" id="GO:0006281">
    <property type="term" value="P:DNA repair"/>
    <property type="evidence" value="ECO:0007669"/>
    <property type="project" value="TreeGrafter"/>
</dbReference>
<evidence type="ECO:0000259" key="10">
    <source>
        <dbReference type="PROSITE" id="PS50089"/>
    </source>
</evidence>
<dbReference type="SMART" id="SM00490">
    <property type="entry name" value="HELICc"/>
    <property type="match status" value="1"/>
</dbReference>
<dbReference type="SUPFAM" id="SSF52540">
    <property type="entry name" value="P-loop containing nucleoside triphosphate hydrolases"/>
    <property type="match status" value="2"/>
</dbReference>
<dbReference type="InterPro" id="IPR014001">
    <property type="entry name" value="Helicase_ATP-bd"/>
</dbReference>
<evidence type="ECO:0000256" key="2">
    <source>
        <dbReference type="ARBA" id="ARBA00022741"/>
    </source>
</evidence>
<dbReference type="Pfam" id="PF00176">
    <property type="entry name" value="SNF2-rel_dom"/>
    <property type="match status" value="1"/>
</dbReference>
<dbReference type="Pfam" id="PF14555">
    <property type="entry name" value="UBA_4"/>
    <property type="match status" value="1"/>
</dbReference>
<comment type="caution">
    <text evidence="13">The sequence shown here is derived from an EMBL/GenBank/DDBJ whole genome shotgun (WGS) entry which is preliminary data.</text>
</comment>
<keyword evidence="4" id="KW-0378">Hydrolase</keyword>
<feature type="compositionally biased region" description="Acidic residues" evidence="9">
    <location>
        <begin position="117"/>
        <end position="126"/>
    </location>
</feature>
<feature type="compositionally biased region" description="Low complexity" evidence="9">
    <location>
        <begin position="1731"/>
        <end position="1742"/>
    </location>
</feature>
<evidence type="ECO:0000256" key="7">
    <source>
        <dbReference type="ARBA" id="ARBA00022840"/>
    </source>
</evidence>
<gene>
    <name evidence="13" type="ORF">TGDOM2_318480</name>
</gene>
<evidence type="ECO:0000256" key="9">
    <source>
        <dbReference type="SAM" id="MobiDB-lite"/>
    </source>
</evidence>
<feature type="region of interest" description="Disordered" evidence="9">
    <location>
        <begin position="58"/>
        <end position="263"/>
    </location>
</feature>
<feature type="domain" description="RING-type" evidence="10">
    <location>
        <begin position="1268"/>
        <end position="1308"/>
    </location>
</feature>
<dbReference type="GO" id="GO:0016787">
    <property type="term" value="F:hydrolase activity"/>
    <property type="evidence" value="ECO:0007669"/>
    <property type="project" value="UniProtKB-KW"/>
</dbReference>
<feature type="compositionally biased region" description="Polar residues" evidence="9">
    <location>
        <begin position="1334"/>
        <end position="1364"/>
    </location>
</feature>
<dbReference type="PROSITE" id="PS51192">
    <property type="entry name" value="HELICASE_ATP_BIND_1"/>
    <property type="match status" value="1"/>
</dbReference>
<dbReference type="SUPFAM" id="SSF57850">
    <property type="entry name" value="RING/U-box"/>
    <property type="match status" value="1"/>
</dbReference>
<feature type="region of interest" description="Disordered" evidence="9">
    <location>
        <begin position="998"/>
        <end position="1020"/>
    </location>
</feature>
<feature type="compositionally biased region" description="Polar residues" evidence="9">
    <location>
        <begin position="875"/>
        <end position="884"/>
    </location>
</feature>
<dbReference type="Gene3D" id="3.30.40.10">
    <property type="entry name" value="Zinc/RING finger domain, C3HC4 (zinc finger)"/>
    <property type="match status" value="1"/>
</dbReference>
<dbReference type="CDD" id="cd16449">
    <property type="entry name" value="RING-HC"/>
    <property type="match status" value="1"/>
</dbReference>
<dbReference type="InterPro" id="IPR013083">
    <property type="entry name" value="Znf_RING/FYVE/PHD"/>
</dbReference>
<evidence type="ECO:0000259" key="12">
    <source>
        <dbReference type="PROSITE" id="PS51194"/>
    </source>
</evidence>
<evidence type="ECO:0000313" key="13">
    <source>
        <dbReference type="EMBL" id="KFG31033.1"/>
    </source>
</evidence>
<dbReference type="InterPro" id="IPR049730">
    <property type="entry name" value="SNF2/RAD54-like_C"/>
</dbReference>
<dbReference type="InterPro" id="IPR000330">
    <property type="entry name" value="SNF2_N"/>
</dbReference>
<proteinExistence type="predicted"/>
<keyword evidence="1" id="KW-0479">Metal-binding</keyword>
<protein>
    <submittedName>
        <fullName evidence="13">SWI2/SNF2-containing protein RAD5</fullName>
    </submittedName>
</protein>
<dbReference type="InterPro" id="IPR001650">
    <property type="entry name" value="Helicase_C-like"/>
</dbReference>
<feature type="region of interest" description="Disordered" evidence="9">
    <location>
        <begin position="539"/>
        <end position="571"/>
    </location>
</feature>
<dbReference type="EMBL" id="AHZU02001569">
    <property type="protein sequence ID" value="KFG31033.1"/>
    <property type="molecule type" value="Genomic_DNA"/>
</dbReference>
<evidence type="ECO:0000256" key="1">
    <source>
        <dbReference type="ARBA" id="ARBA00022723"/>
    </source>
</evidence>
<dbReference type="SMART" id="SM00184">
    <property type="entry name" value="RING"/>
    <property type="match status" value="2"/>
</dbReference>
<feature type="region of interest" description="Disordered" evidence="9">
    <location>
        <begin position="809"/>
        <end position="899"/>
    </location>
</feature>
<dbReference type="CDD" id="cd18793">
    <property type="entry name" value="SF2_C_SNF"/>
    <property type="match status" value="1"/>
</dbReference>
<feature type="region of interest" description="Disordered" evidence="9">
    <location>
        <begin position="1624"/>
        <end position="1647"/>
    </location>
</feature>
<dbReference type="PANTHER" id="PTHR45626:SF22">
    <property type="entry name" value="DNA REPAIR PROTEIN RAD5"/>
    <property type="match status" value="1"/>
</dbReference>
<keyword evidence="6" id="KW-0862">Zinc</keyword>
<feature type="compositionally biased region" description="Polar residues" evidence="9">
    <location>
        <begin position="75"/>
        <end position="86"/>
    </location>
</feature>
<reference evidence="13 14" key="1">
    <citation type="submission" date="2014-02" db="EMBL/GenBank/DDBJ databases">
        <authorList>
            <person name="Sibley D."/>
            <person name="Venepally P."/>
            <person name="Karamycheva S."/>
            <person name="Hadjithomas M."/>
            <person name="Khan A."/>
            <person name="Brunk B."/>
            <person name="Roos D."/>
            <person name="Caler E."/>
            <person name="Lorenzi H."/>
        </authorList>
    </citation>
    <scope>NUCLEOTIDE SEQUENCE [LARGE SCALE GENOMIC DNA]</scope>
    <source>
        <strain evidence="13 14">GAB2-2007-GAL-DOM2</strain>
    </source>
</reference>